<evidence type="ECO:0000313" key="1">
    <source>
        <dbReference type="EMBL" id="CAH1000435.1"/>
    </source>
</evidence>
<evidence type="ECO:0008006" key="3">
    <source>
        <dbReference type="Google" id="ProtNLM"/>
    </source>
</evidence>
<comment type="caution">
    <text evidence="1">The sequence shown here is derived from an EMBL/GenBank/DDBJ whole genome shotgun (WGS) entry which is preliminary data.</text>
</comment>
<reference evidence="1" key="1">
    <citation type="submission" date="2021-12" db="EMBL/GenBank/DDBJ databases">
        <authorList>
            <person name="Rodrigo-Torres L."/>
            <person name="Arahal R. D."/>
            <person name="Lucena T."/>
        </authorList>
    </citation>
    <scope>NUCLEOTIDE SEQUENCE</scope>
    <source>
        <strain evidence="1">CECT 8419</strain>
    </source>
</reference>
<accession>A0ABM9B1B4</accession>
<dbReference type="EMBL" id="CAKLPZ010000001">
    <property type="protein sequence ID" value="CAH1000435.1"/>
    <property type="molecule type" value="Genomic_DNA"/>
</dbReference>
<dbReference type="RefSeq" id="WP_238750486.1">
    <property type="nucleotide sequence ID" value="NZ_CAKLPZ010000001.1"/>
</dbReference>
<sequence>MPNEYATLPTPGALFFLLLCTCGPALLFGQVSDGFVLQSTDDGVSVSVREESNGDMSVRVSTEARAQVQGVGAVLDHAKGYSEWVHRCDGAYIVAGGQPDDYVFVSGIDMPFPFQDKEIVARVTQVVDSSGVLTRTITGSPHAIPATKGRDRPTVYNGEWIVRPLPDGRVHLQVTVRTDAGAGLPNWLRKEIMTGGPVKTVLNLRHRLEAA</sequence>
<organism evidence="1 2">
    <name type="scientific">Neolewinella maritima</name>
    <dbReference type="NCBI Taxonomy" id="1383882"/>
    <lineage>
        <taxon>Bacteria</taxon>
        <taxon>Pseudomonadati</taxon>
        <taxon>Bacteroidota</taxon>
        <taxon>Saprospiria</taxon>
        <taxon>Saprospirales</taxon>
        <taxon>Lewinellaceae</taxon>
        <taxon>Neolewinella</taxon>
    </lineage>
</organism>
<dbReference type="Proteomes" id="UP000837803">
    <property type="component" value="Unassembled WGS sequence"/>
</dbReference>
<protein>
    <recommendedName>
        <fullName evidence="3">START domain-containing protein</fullName>
    </recommendedName>
</protein>
<evidence type="ECO:0000313" key="2">
    <source>
        <dbReference type="Proteomes" id="UP000837803"/>
    </source>
</evidence>
<dbReference type="InterPro" id="IPR023393">
    <property type="entry name" value="START-like_dom_sf"/>
</dbReference>
<name>A0ABM9B1B4_9BACT</name>
<dbReference type="SUPFAM" id="SSF55961">
    <property type="entry name" value="Bet v1-like"/>
    <property type="match status" value="1"/>
</dbReference>
<keyword evidence="2" id="KW-1185">Reference proteome</keyword>
<dbReference type="Gene3D" id="3.30.530.20">
    <property type="match status" value="1"/>
</dbReference>
<proteinExistence type="predicted"/>
<gene>
    <name evidence="1" type="ORF">LEM8419_01588</name>
</gene>